<dbReference type="KEGG" id="rpc:RPC_2021"/>
<dbReference type="RefSeq" id="WP_011472477.1">
    <property type="nucleotide sequence ID" value="NC_007925.1"/>
</dbReference>
<evidence type="ECO:0000256" key="2">
    <source>
        <dbReference type="ARBA" id="ARBA00022723"/>
    </source>
</evidence>
<dbReference type="HOGENOM" id="CLU_116765_3_0_5"/>
<protein>
    <recommendedName>
        <fullName evidence="6">JAB domain-containing protein</fullName>
    </recommendedName>
</protein>
<proteinExistence type="predicted"/>
<evidence type="ECO:0000256" key="3">
    <source>
        <dbReference type="ARBA" id="ARBA00022801"/>
    </source>
</evidence>
<dbReference type="eggNOG" id="COG1310">
    <property type="taxonomic scope" value="Bacteria"/>
</dbReference>
<keyword evidence="4" id="KW-0862">Zinc</keyword>
<dbReference type="InterPro" id="IPR051929">
    <property type="entry name" value="VirAsm_ModProt"/>
</dbReference>
<evidence type="ECO:0000259" key="6">
    <source>
        <dbReference type="Pfam" id="PF14464"/>
    </source>
</evidence>
<sequence length="164" mass="18339">MTALNDMATLNEETLALIVRHAEQAYPKECCGFVYADGEVRACVNIQDDLKSIDPARYRHGATAGYTLSVADTLALNGSFETANPASVIYHSHPDVGAYFSQEDSDEALFLGTPVYPVDYLVVDVRRAKALEAKLFVWRKAGFFCARVFPIDQSYREAHARRRR</sequence>
<dbReference type="GO" id="GO:0008270">
    <property type="term" value="F:zinc ion binding"/>
    <property type="evidence" value="ECO:0007669"/>
    <property type="project" value="TreeGrafter"/>
</dbReference>
<evidence type="ECO:0000256" key="4">
    <source>
        <dbReference type="ARBA" id="ARBA00022833"/>
    </source>
</evidence>
<keyword evidence="3" id="KW-0378">Hydrolase</keyword>
<evidence type="ECO:0000256" key="5">
    <source>
        <dbReference type="ARBA" id="ARBA00023049"/>
    </source>
</evidence>
<keyword evidence="5" id="KW-0482">Metalloprotease</keyword>
<reference evidence="7" key="1">
    <citation type="submission" date="2006-03" db="EMBL/GenBank/DDBJ databases">
        <title>Complete sequence of Rhodopseudomonas palustris BisB18.</title>
        <authorList>
            <consortium name="US DOE Joint Genome Institute"/>
            <person name="Copeland A."/>
            <person name="Lucas S."/>
            <person name="Lapidus A."/>
            <person name="Barry K."/>
            <person name="Detter J.C."/>
            <person name="Glavina del Rio T."/>
            <person name="Hammon N."/>
            <person name="Israni S."/>
            <person name="Dalin E."/>
            <person name="Tice H."/>
            <person name="Pitluck S."/>
            <person name="Chain P."/>
            <person name="Malfatti S."/>
            <person name="Shin M."/>
            <person name="Vergez L."/>
            <person name="Schmutz J."/>
            <person name="Larimer F."/>
            <person name="Land M."/>
            <person name="Hauser L."/>
            <person name="Pelletier D.A."/>
            <person name="Kyrpides N."/>
            <person name="Anderson I."/>
            <person name="Oda Y."/>
            <person name="Harwood C.S."/>
            <person name="Richardson P."/>
        </authorList>
    </citation>
    <scope>NUCLEOTIDE SEQUENCE [LARGE SCALE GENOMIC DNA]</scope>
    <source>
        <strain evidence="7">BisB18</strain>
    </source>
</reference>
<feature type="domain" description="JAB" evidence="6">
    <location>
        <begin position="13"/>
        <end position="112"/>
    </location>
</feature>
<dbReference type="Gene3D" id="3.40.140.10">
    <property type="entry name" value="Cytidine Deaminase, domain 2"/>
    <property type="match status" value="1"/>
</dbReference>
<evidence type="ECO:0000256" key="1">
    <source>
        <dbReference type="ARBA" id="ARBA00022670"/>
    </source>
</evidence>
<dbReference type="Pfam" id="PF14464">
    <property type="entry name" value="Prok-JAB"/>
    <property type="match status" value="1"/>
</dbReference>
<keyword evidence="1" id="KW-0645">Protease</keyword>
<dbReference type="SUPFAM" id="SSF102712">
    <property type="entry name" value="JAB1/MPN domain"/>
    <property type="match status" value="1"/>
</dbReference>
<gene>
    <name evidence="7" type="ordered locus">RPC_2021</name>
</gene>
<dbReference type="EMBL" id="CP000301">
    <property type="protein sequence ID" value="ABD87576.1"/>
    <property type="molecule type" value="Genomic_DNA"/>
</dbReference>
<evidence type="ECO:0000313" key="7">
    <source>
        <dbReference type="EMBL" id="ABD87576.1"/>
    </source>
</evidence>
<organism evidence="7">
    <name type="scientific">Rhodopseudomonas palustris (strain BisB18)</name>
    <dbReference type="NCBI Taxonomy" id="316056"/>
    <lineage>
        <taxon>Bacteria</taxon>
        <taxon>Pseudomonadati</taxon>
        <taxon>Pseudomonadota</taxon>
        <taxon>Alphaproteobacteria</taxon>
        <taxon>Hyphomicrobiales</taxon>
        <taxon>Nitrobacteraceae</taxon>
        <taxon>Rhodopseudomonas</taxon>
    </lineage>
</organism>
<dbReference type="STRING" id="316056.RPC_2021"/>
<name>Q216W0_RHOPB</name>
<dbReference type="InterPro" id="IPR028090">
    <property type="entry name" value="JAB_dom_prok"/>
</dbReference>
<dbReference type="AlphaFoldDB" id="Q216W0"/>
<dbReference type="GO" id="GO:0006508">
    <property type="term" value="P:proteolysis"/>
    <property type="evidence" value="ECO:0007669"/>
    <property type="project" value="UniProtKB-KW"/>
</dbReference>
<dbReference type="GO" id="GO:0008235">
    <property type="term" value="F:metalloexopeptidase activity"/>
    <property type="evidence" value="ECO:0007669"/>
    <property type="project" value="TreeGrafter"/>
</dbReference>
<dbReference type="PANTHER" id="PTHR34858">
    <property type="entry name" value="CYSO-CYSTEINE PEPTIDASE"/>
    <property type="match status" value="1"/>
</dbReference>
<keyword evidence="2" id="KW-0479">Metal-binding</keyword>
<dbReference type="PANTHER" id="PTHR34858:SF1">
    <property type="entry name" value="CYSO-CYSTEINE PEPTIDASE"/>
    <property type="match status" value="1"/>
</dbReference>
<accession>Q216W0</accession>